<dbReference type="EMBL" id="MHKK01000023">
    <property type="protein sequence ID" value="OGY89826.1"/>
    <property type="molecule type" value="Genomic_DNA"/>
</dbReference>
<dbReference type="Proteomes" id="UP000177817">
    <property type="component" value="Unassembled WGS sequence"/>
</dbReference>
<evidence type="ECO:0000313" key="2">
    <source>
        <dbReference type="Proteomes" id="UP000177817"/>
    </source>
</evidence>
<gene>
    <name evidence="1" type="ORF">A2677_01165</name>
</gene>
<accession>A0A1G2BM76</accession>
<reference evidence="1 2" key="1">
    <citation type="journal article" date="2016" name="Nat. Commun.">
        <title>Thousands of microbial genomes shed light on interconnected biogeochemical processes in an aquifer system.</title>
        <authorList>
            <person name="Anantharaman K."/>
            <person name="Brown C.T."/>
            <person name="Hug L.A."/>
            <person name="Sharon I."/>
            <person name="Castelle C.J."/>
            <person name="Probst A.J."/>
            <person name="Thomas B.C."/>
            <person name="Singh A."/>
            <person name="Wilkins M.J."/>
            <person name="Karaoz U."/>
            <person name="Brodie E.L."/>
            <person name="Williams K.H."/>
            <person name="Hubbard S.S."/>
            <person name="Banfield J.F."/>
        </authorList>
    </citation>
    <scope>NUCLEOTIDE SEQUENCE [LARGE SCALE GENOMIC DNA]</scope>
</reference>
<comment type="caution">
    <text evidence="1">The sequence shown here is derived from an EMBL/GenBank/DDBJ whole genome shotgun (WGS) entry which is preliminary data.</text>
</comment>
<protein>
    <recommendedName>
        <fullName evidence="3">3D domain-containing protein</fullName>
    </recommendedName>
</protein>
<sequence length="92" mass="10692">MAIWVTSYNSEPGQTDSTPFITAFGTQVRDGIVATNYLPKGTKVRFPDLFGEKVFVVEDRMNVRYNKRMDIWSADKEFSRQFGARYLRMEVL</sequence>
<proteinExistence type="predicted"/>
<evidence type="ECO:0008006" key="3">
    <source>
        <dbReference type="Google" id="ProtNLM"/>
    </source>
</evidence>
<evidence type="ECO:0000313" key="1">
    <source>
        <dbReference type="EMBL" id="OGY89826.1"/>
    </source>
</evidence>
<dbReference type="AlphaFoldDB" id="A0A1G2BM76"/>
<organism evidence="1 2">
    <name type="scientific">Candidatus Komeilibacteria bacterium RIFCSPHIGHO2_01_FULL_52_14</name>
    <dbReference type="NCBI Taxonomy" id="1798549"/>
    <lineage>
        <taxon>Bacteria</taxon>
        <taxon>Candidatus Komeiliibacteriota</taxon>
    </lineage>
</organism>
<name>A0A1G2BM76_9BACT</name>
<dbReference type="CDD" id="cd22784">
    <property type="entry name" value="DPBB_MltA_YuiC-like"/>
    <property type="match status" value="1"/>
</dbReference>